<dbReference type="CDD" id="cd00037">
    <property type="entry name" value="CLECT"/>
    <property type="match status" value="1"/>
</dbReference>
<dbReference type="PANTHER" id="PTHR22802">
    <property type="entry name" value="C-TYPE LECTIN SUPERFAMILY MEMBER"/>
    <property type="match status" value="1"/>
</dbReference>
<protein>
    <submittedName>
        <fullName evidence="3">(Mediterranean fruit fly) hypothetical protein</fullName>
    </submittedName>
</protein>
<keyword evidence="1" id="KW-0812">Transmembrane</keyword>
<dbReference type="Pfam" id="PF00059">
    <property type="entry name" value="Lectin_C"/>
    <property type="match status" value="1"/>
</dbReference>
<dbReference type="InterPro" id="IPR016186">
    <property type="entry name" value="C-type_lectin-like/link_sf"/>
</dbReference>
<dbReference type="AlphaFoldDB" id="A0A811UPA2"/>
<dbReference type="EMBL" id="CAJHJT010000012">
    <property type="protein sequence ID" value="CAD7000700.1"/>
    <property type="molecule type" value="Genomic_DNA"/>
</dbReference>
<keyword evidence="1" id="KW-1133">Transmembrane helix</keyword>
<dbReference type="SMART" id="SM00034">
    <property type="entry name" value="CLECT"/>
    <property type="match status" value="1"/>
</dbReference>
<evidence type="ECO:0000256" key="1">
    <source>
        <dbReference type="SAM" id="Phobius"/>
    </source>
</evidence>
<gene>
    <name evidence="3" type="ORF">CCAP1982_LOCUS9173</name>
</gene>
<keyword evidence="4" id="KW-1185">Reference proteome</keyword>
<dbReference type="Gene3D" id="3.10.100.10">
    <property type="entry name" value="Mannose-Binding Protein A, subunit A"/>
    <property type="match status" value="1"/>
</dbReference>
<dbReference type="InterPro" id="IPR051004">
    <property type="entry name" value="DC-SIGN_domain-containing"/>
</dbReference>
<dbReference type="SUPFAM" id="SSF56436">
    <property type="entry name" value="C-type lectin-like"/>
    <property type="match status" value="1"/>
</dbReference>
<dbReference type="InterPro" id="IPR016187">
    <property type="entry name" value="CTDL_fold"/>
</dbReference>
<organism evidence="3 4">
    <name type="scientific">Ceratitis capitata</name>
    <name type="common">Mediterranean fruit fly</name>
    <name type="synonym">Tephritis capitata</name>
    <dbReference type="NCBI Taxonomy" id="7213"/>
    <lineage>
        <taxon>Eukaryota</taxon>
        <taxon>Metazoa</taxon>
        <taxon>Ecdysozoa</taxon>
        <taxon>Arthropoda</taxon>
        <taxon>Hexapoda</taxon>
        <taxon>Insecta</taxon>
        <taxon>Pterygota</taxon>
        <taxon>Neoptera</taxon>
        <taxon>Endopterygota</taxon>
        <taxon>Diptera</taxon>
        <taxon>Brachycera</taxon>
        <taxon>Muscomorpha</taxon>
        <taxon>Tephritoidea</taxon>
        <taxon>Tephritidae</taxon>
        <taxon>Ceratitis</taxon>
        <taxon>Ceratitis</taxon>
    </lineage>
</organism>
<dbReference type="OrthoDB" id="6430060at2759"/>
<proteinExistence type="predicted"/>
<evidence type="ECO:0000313" key="3">
    <source>
        <dbReference type="EMBL" id="CAD7000700.1"/>
    </source>
</evidence>
<evidence type="ECO:0000259" key="2">
    <source>
        <dbReference type="PROSITE" id="PS50041"/>
    </source>
</evidence>
<dbReference type="PROSITE" id="PS50041">
    <property type="entry name" value="C_TYPE_LECTIN_2"/>
    <property type="match status" value="1"/>
</dbReference>
<accession>A0A811UPA2</accession>
<feature type="domain" description="C-type lectin" evidence="2">
    <location>
        <begin position="30"/>
        <end position="148"/>
    </location>
</feature>
<feature type="transmembrane region" description="Helical" evidence="1">
    <location>
        <begin position="6"/>
        <end position="25"/>
    </location>
</feature>
<sequence length="189" mass="22137">MSFNIYIIFLYFIGIFGGSLHARRFGTAQIGRKRYNIYNIKESNWFHAAHLCRSHNADLVTIESESEMNALSDYLNGYADKYFWTSGSDLVEEGEYMSLSKGRTLTYTNFFYEPDNYNNEDCIHIRSYKNKFYMNDLACNNTIYAICEQKLQLAKGCDNENCMITIPKHVLLEVIEPLWKSTNVLNYRE</sequence>
<dbReference type="Proteomes" id="UP000606786">
    <property type="component" value="Unassembled WGS sequence"/>
</dbReference>
<keyword evidence="1" id="KW-0472">Membrane</keyword>
<name>A0A811UPA2_CERCA</name>
<reference evidence="3" key="1">
    <citation type="submission" date="2020-11" db="EMBL/GenBank/DDBJ databases">
        <authorList>
            <person name="Whitehead M."/>
        </authorList>
    </citation>
    <scope>NUCLEOTIDE SEQUENCE</scope>
    <source>
        <strain evidence="3">EGII</strain>
    </source>
</reference>
<dbReference type="InterPro" id="IPR001304">
    <property type="entry name" value="C-type_lectin-like"/>
</dbReference>
<comment type="caution">
    <text evidence="3">The sequence shown here is derived from an EMBL/GenBank/DDBJ whole genome shotgun (WGS) entry which is preliminary data.</text>
</comment>
<dbReference type="PANTHER" id="PTHR22802:SF465">
    <property type="entry name" value="AT17652P-RELATED"/>
    <property type="match status" value="1"/>
</dbReference>
<evidence type="ECO:0000313" key="4">
    <source>
        <dbReference type="Proteomes" id="UP000606786"/>
    </source>
</evidence>